<dbReference type="RefSeq" id="WP_027289808.1">
    <property type="nucleotide sequence ID" value="NZ_NRRE01000016.1"/>
</dbReference>
<keyword evidence="8" id="KW-1185">Reference proteome</keyword>
<name>A0A934QH12_9PROT</name>
<feature type="transmembrane region" description="Helical" evidence="6">
    <location>
        <begin position="228"/>
        <end position="253"/>
    </location>
</feature>
<comment type="caution">
    <text evidence="7">The sequence shown here is derived from an EMBL/GenBank/DDBJ whole genome shotgun (WGS) entry which is preliminary data.</text>
</comment>
<reference evidence="7" key="1">
    <citation type="submission" date="2017-08" db="EMBL/GenBank/DDBJ databases">
        <authorList>
            <person name="Imhoff J.F."/>
            <person name="Rahn T."/>
            <person name="Kuenzel S."/>
            <person name="Neulinger S.C."/>
        </authorList>
    </citation>
    <scope>NUCLEOTIDE SEQUENCE</scope>
    <source>
        <strain evidence="7">DSM 9154</strain>
    </source>
</reference>
<evidence type="ECO:0000256" key="6">
    <source>
        <dbReference type="SAM" id="Phobius"/>
    </source>
</evidence>
<evidence type="ECO:0000313" key="7">
    <source>
        <dbReference type="EMBL" id="MBK1696395.1"/>
    </source>
</evidence>
<evidence type="ECO:0000256" key="3">
    <source>
        <dbReference type="ARBA" id="ARBA00022692"/>
    </source>
</evidence>
<keyword evidence="4 6" id="KW-1133">Transmembrane helix</keyword>
<dbReference type="PANTHER" id="PTHR21716:SF16">
    <property type="entry name" value="BLL1467 PROTEIN"/>
    <property type="match status" value="1"/>
</dbReference>
<dbReference type="Pfam" id="PF01594">
    <property type="entry name" value="AI-2E_transport"/>
    <property type="match status" value="1"/>
</dbReference>
<accession>A0A934QH12</accession>
<proteinExistence type="inferred from homology"/>
<evidence type="ECO:0000256" key="1">
    <source>
        <dbReference type="ARBA" id="ARBA00004141"/>
    </source>
</evidence>
<dbReference type="Proteomes" id="UP000778970">
    <property type="component" value="Unassembled WGS sequence"/>
</dbReference>
<keyword evidence="5 6" id="KW-0472">Membrane</keyword>
<gene>
    <name evidence="7" type="ORF">CKO21_03960</name>
</gene>
<dbReference type="AlphaFoldDB" id="A0A934QH12"/>
<feature type="transmembrane region" description="Helical" evidence="6">
    <location>
        <begin position="260"/>
        <end position="279"/>
    </location>
</feature>
<evidence type="ECO:0000313" key="8">
    <source>
        <dbReference type="Proteomes" id="UP000778970"/>
    </source>
</evidence>
<protein>
    <submittedName>
        <fullName evidence="7">AI-2E family transporter</fullName>
    </submittedName>
</protein>
<sequence>MRDKATIWLAVLASAAAIYFARGFLLPIFLAGFLAIVLRPAVTRLHALRVPETLAAALIVLAFLGMMFGALYSLAAPLQEWADRLPRLTAELKFRFAAVQQSIEQMRDIAQQIEEMTQDGGGKTSQIQASGSGAPDLVGIVIDRTRSAFVTLLTMLVLLFFLLSQGTHLSKRFVEILPDAWHRESGNEMLLDLRQQIAVYLRTFTLINIGFGVLVWLSMTVLGLPDAILWGVMAALLNFLPYIGPLIMVILIGTAALLESYTWTGIILPPVVYAGLNVIEGNLVTPHLLGRQLTLNPVVIFVSVLFWTWAWGAIGAILAVPVLAVIRIVAEYVPPMRRLLPILQ</sequence>
<feature type="transmembrane region" description="Helical" evidence="6">
    <location>
        <begin position="199"/>
        <end position="222"/>
    </location>
</feature>
<feature type="transmembrane region" description="Helical" evidence="6">
    <location>
        <begin position="26"/>
        <end position="42"/>
    </location>
</feature>
<dbReference type="PANTHER" id="PTHR21716">
    <property type="entry name" value="TRANSMEMBRANE PROTEIN"/>
    <property type="match status" value="1"/>
</dbReference>
<evidence type="ECO:0000256" key="5">
    <source>
        <dbReference type="ARBA" id="ARBA00023136"/>
    </source>
</evidence>
<keyword evidence="3 6" id="KW-0812">Transmembrane</keyword>
<feature type="transmembrane region" description="Helical" evidence="6">
    <location>
        <begin position="299"/>
        <end position="330"/>
    </location>
</feature>
<evidence type="ECO:0000256" key="4">
    <source>
        <dbReference type="ARBA" id="ARBA00022989"/>
    </source>
</evidence>
<dbReference type="GO" id="GO:0055085">
    <property type="term" value="P:transmembrane transport"/>
    <property type="evidence" value="ECO:0007669"/>
    <property type="project" value="TreeGrafter"/>
</dbReference>
<dbReference type="InterPro" id="IPR002549">
    <property type="entry name" value="AI-2E-like"/>
</dbReference>
<feature type="transmembrane region" description="Helical" evidence="6">
    <location>
        <begin position="145"/>
        <end position="163"/>
    </location>
</feature>
<reference evidence="7" key="2">
    <citation type="journal article" date="2020" name="Microorganisms">
        <title>Osmotic Adaptation and Compatible Solute Biosynthesis of Phototrophic Bacteria as Revealed from Genome Analyses.</title>
        <authorList>
            <person name="Imhoff J.F."/>
            <person name="Rahn T."/>
            <person name="Kunzel S."/>
            <person name="Keller A."/>
            <person name="Neulinger S.C."/>
        </authorList>
    </citation>
    <scope>NUCLEOTIDE SEQUENCE</scope>
    <source>
        <strain evidence="7">DSM 9154</strain>
    </source>
</reference>
<comment type="subcellular location">
    <subcellularLocation>
        <location evidence="1">Membrane</location>
        <topology evidence="1">Multi-pass membrane protein</topology>
    </subcellularLocation>
</comment>
<feature type="transmembrane region" description="Helical" evidence="6">
    <location>
        <begin position="54"/>
        <end position="75"/>
    </location>
</feature>
<organism evidence="7 8">
    <name type="scientific">Rhodovibrio salinarum</name>
    <dbReference type="NCBI Taxonomy" id="1087"/>
    <lineage>
        <taxon>Bacteria</taxon>
        <taxon>Pseudomonadati</taxon>
        <taxon>Pseudomonadota</taxon>
        <taxon>Alphaproteobacteria</taxon>
        <taxon>Rhodospirillales</taxon>
        <taxon>Rhodovibrionaceae</taxon>
        <taxon>Rhodovibrio</taxon>
    </lineage>
</organism>
<dbReference type="GO" id="GO:0016020">
    <property type="term" value="C:membrane"/>
    <property type="evidence" value="ECO:0007669"/>
    <property type="project" value="UniProtKB-SubCell"/>
</dbReference>
<dbReference type="EMBL" id="NRRE01000016">
    <property type="protein sequence ID" value="MBK1696395.1"/>
    <property type="molecule type" value="Genomic_DNA"/>
</dbReference>
<evidence type="ECO:0000256" key="2">
    <source>
        <dbReference type="ARBA" id="ARBA00009773"/>
    </source>
</evidence>
<comment type="similarity">
    <text evidence="2">Belongs to the autoinducer-2 exporter (AI-2E) (TC 2.A.86) family.</text>
</comment>